<evidence type="ECO:0000259" key="4">
    <source>
        <dbReference type="PROSITE" id="PS51459"/>
    </source>
</evidence>
<sequence>MNVRVSLIKNGGNRYINLLFKKERSARIIMENQKIDVAYALRMERDSKTSAGLYDWSQVQFSFNSNHMEGSTLTLGQTEQIYHNREFIADKDQRIRRDDQIETENHFKLFNYMLDTINHPLTLEYIKKLQGILKKGTSDEENPLKVVGDFKRINNIINNTRLGDTQTSRAADVPRDLKALIERWEQTDHLKMKDFADFHYAFENIHPFSDGNGRVGRILLFKERCRNSLMPFIIRDENRAFYIRGLKQYKNDPEYLLGTFGQSLDEYTDAVQQVYGNDFELLPKAKVKSNQFEQSNLINKKNIHKR</sequence>
<dbReference type="PANTHER" id="PTHR13504">
    <property type="entry name" value="FIDO DOMAIN-CONTAINING PROTEIN DDB_G0283145"/>
    <property type="match status" value="1"/>
</dbReference>
<evidence type="ECO:0000256" key="3">
    <source>
        <dbReference type="PIRSR" id="PIRSR640198-3"/>
    </source>
</evidence>
<name>A0A256VGL5_LIMRT</name>
<dbReference type="EMBL" id="NGQC01000044">
    <property type="protein sequence ID" value="OYT02825.1"/>
    <property type="molecule type" value="Genomic_DNA"/>
</dbReference>
<dbReference type="SUPFAM" id="SSF140931">
    <property type="entry name" value="Fic-like"/>
    <property type="match status" value="1"/>
</dbReference>
<dbReference type="PANTHER" id="PTHR13504:SF38">
    <property type="entry name" value="FIDO DOMAIN-CONTAINING PROTEIN"/>
    <property type="match status" value="1"/>
</dbReference>
<proteinExistence type="predicted"/>
<dbReference type="Gene3D" id="1.10.3290.10">
    <property type="entry name" value="Fido-like domain"/>
    <property type="match status" value="1"/>
</dbReference>
<gene>
    <name evidence="5" type="ORF">CBG21_07330</name>
</gene>
<dbReference type="InterPro" id="IPR040198">
    <property type="entry name" value="Fido_containing"/>
</dbReference>
<reference evidence="5 6" key="2">
    <citation type="submission" date="2017-09" db="EMBL/GenBank/DDBJ databases">
        <title>Tripartite evolution among Lactobacillus johnsonii, Lactobacillus taiwanensis, Lactobacillus reuteri and their rodent host.</title>
        <authorList>
            <person name="Wang T."/>
            <person name="Knowles S."/>
            <person name="Cheng C."/>
        </authorList>
    </citation>
    <scope>NUCLEOTIDE SEQUENCE [LARGE SCALE GENOMIC DNA]</scope>
    <source>
        <strain evidence="5 6">103v</strain>
    </source>
</reference>
<dbReference type="InterPro" id="IPR036597">
    <property type="entry name" value="Fido-like_dom_sf"/>
</dbReference>
<reference evidence="6" key="1">
    <citation type="submission" date="2017-05" db="EMBL/GenBank/DDBJ databases">
        <authorList>
            <person name="Lin X.B."/>
            <person name="Stothard P."/>
            <person name="Tasseva G."/>
            <person name="Walter J."/>
        </authorList>
    </citation>
    <scope>NUCLEOTIDE SEQUENCE [LARGE SCALE GENOMIC DNA]</scope>
    <source>
        <strain evidence="6">103v</strain>
    </source>
</reference>
<evidence type="ECO:0000256" key="1">
    <source>
        <dbReference type="PIRSR" id="PIRSR640198-1"/>
    </source>
</evidence>
<feature type="binding site" evidence="2">
    <location>
        <begin position="210"/>
        <end position="217"/>
    </location>
    <ligand>
        <name>ATP</name>
        <dbReference type="ChEBI" id="CHEBI:30616"/>
    </ligand>
</feature>
<organism evidence="5 6">
    <name type="scientific">Limosilactobacillus reuteri</name>
    <name type="common">Lactobacillus reuteri</name>
    <dbReference type="NCBI Taxonomy" id="1598"/>
    <lineage>
        <taxon>Bacteria</taxon>
        <taxon>Bacillati</taxon>
        <taxon>Bacillota</taxon>
        <taxon>Bacilli</taxon>
        <taxon>Lactobacillales</taxon>
        <taxon>Lactobacillaceae</taxon>
        <taxon>Limosilactobacillus</taxon>
    </lineage>
</organism>
<accession>A0A256VGL5</accession>
<evidence type="ECO:0000313" key="5">
    <source>
        <dbReference type="EMBL" id="OYT02825.1"/>
    </source>
</evidence>
<feature type="domain" description="Fido" evidence="4">
    <location>
        <begin position="121"/>
        <end position="273"/>
    </location>
</feature>
<comment type="caution">
    <text evidence="5">The sequence shown here is derived from an EMBL/GenBank/DDBJ whole genome shotgun (WGS) entry which is preliminary data.</text>
</comment>
<feature type="site" description="Important for autoinhibition of adenylyltransferase activity" evidence="3">
    <location>
        <position position="69"/>
    </location>
</feature>
<dbReference type="Proteomes" id="UP000216122">
    <property type="component" value="Unassembled WGS sequence"/>
</dbReference>
<feature type="active site" evidence="1">
    <location>
        <position position="206"/>
    </location>
</feature>
<dbReference type="Pfam" id="PF02661">
    <property type="entry name" value="Fic"/>
    <property type="match status" value="1"/>
</dbReference>
<evidence type="ECO:0000313" key="6">
    <source>
        <dbReference type="Proteomes" id="UP000216122"/>
    </source>
</evidence>
<dbReference type="PROSITE" id="PS51459">
    <property type="entry name" value="FIDO"/>
    <property type="match status" value="1"/>
</dbReference>
<dbReference type="InterPro" id="IPR003812">
    <property type="entry name" value="Fido"/>
</dbReference>
<keyword evidence="2" id="KW-0547">Nucleotide-binding</keyword>
<evidence type="ECO:0000256" key="2">
    <source>
        <dbReference type="PIRSR" id="PIRSR640198-2"/>
    </source>
</evidence>
<dbReference type="AlphaFoldDB" id="A0A256VGL5"/>
<keyword evidence="2" id="KW-0067">ATP-binding</keyword>
<protein>
    <recommendedName>
        <fullName evidence="4">Fido domain-containing protein</fullName>
    </recommendedName>
</protein>
<dbReference type="GO" id="GO:0005524">
    <property type="term" value="F:ATP binding"/>
    <property type="evidence" value="ECO:0007669"/>
    <property type="project" value="UniProtKB-KW"/>
</dbReference>